<evidence type="ECO:0000259" key="6">
    <source>
        <dbReference type="Pfam" id="PF25989"/>
    </source>
</evidence>
<accession>A0A844YBT9</accession>
<evidence type="ECO:0000259" key="5">
    <source>
        <dbReference type="Pfam" id="PF25954"/>
    </source>
</evidence>
<dbReference type="InterPro" id="IPR006143">
    <property type="entry name" value="RND_pump_MFP"/>
</dbReference>
<dbReference type="RefSeq" id="WP_160661598.1">
    <property type="nucleotide sequence ID" value="NZ_BAABDV010000001.1"/>
</dbReference>
<dbReference type="Pfam" id="PF25989">
    <property type="entry name" value="YknX_C"/>
    <property type="match status" value="1"/>
</dbReference>
<feature type="domain" description="Multidrug resistance protein MdtA-like barrel-sandwich hybrid" evidence="4">
    <location>
        <begin position="113"/>
        <end position="243"/>
    </location>
</feature>
<feature type="domain" description="CusB-like beta-barrel" evidence="5">
    <location>
        <begin position="254"/>
        <end position="323"/>
    </location>
</feature>
<keyword evidence="3" id="KW-0812">Transmembrane</keyword>
<gene>
    <name evidence="7" type="ORF">GRI47_11905</name>
</gene>
<evidence type="ECO:0000313" key="7">
    <source>
        <dbReference type="EMBL" id="MXO54703.1"/>
    </source>
</evidence>
<dbReference type="NCBIfam" id="TIGR01730">
    <property type="entry name" value="RND_mfp"/>
    <property type="match status" value="1"/>
</dbReference>
<evidence type="ECO:0000256" key="2">
    <source>
        <dbReference type="SAM" id="MobiDB-lite"/>
    </source>
</evidence>
<proteinExistence type="inferred from homology"/>
<reference evidence="7 8" key="1">
    <citation type="submission" date="2019-12" db="EMBL/GenBank/DDBJ databases">
        <title>Genomic-based taxomic classification of the family Erythrobacteraceae.</title>
        <authorList>
            <person name="Xu L."/>
        </authorList>
    </citation>
    <scope>NUCLEOTIDE SEQUENCE [LARGE SCALE GENOMIC DNA]</scope>
    <source>
        <strain evidence="7 8">JCM 17468</strain>
    </source>
</reference>
<dbReference type="Pfam" id="PF25917">
    <property type="entry name" value="BSH_RND"/>
    <property type="match status" value="1"/>
</dbReference>
<organism evidence="7 8">
    <name type="scientific">Qipengyuania pelagi</name>
    <dbReference type="NCBI Taxonomy" id="994320"/>
    <lineage>
        <taxon>Bacteria</taxon>
        <taxon>Pseudomonadati</taxon>
        <taxon>Pseudomonadota</taxon>
        <taxon>Alphaproteobacteria</taxon>
        <taxon>Sphingomonadales</taxon>
        <taxon>Erythrobacteraceae</taxon>
        <taxon>Qipengyuania</taxon>
    </lineage>
</organism>
<keyword evidence="8" id="KW-1185">Reference proteome</keyword>
<dbReference type="OrthoDB" id="7422354at2"/>
<feature type="transmembrane region" description="Helical" evidence="3">
    <location>
        <begin position="40"/>
        <end position="58"/>
    </location>
</feature>
<dbReference type="PANTHER" id="PTHR30469:SF15">
    <property type="entry name" value="HLYD FAMILY OF SECRETION PROTEINS"/>
    <property type="match status" value="1"/>
</dbReference>
<dbReference type="InterPro" id="IPR058625">
    <property type="entry name" value="MdtA-like_BSH"/>
</dbReference>
<evidence type="ECO:0000313" key="8">
    <source>
        <dbReference type="Proteomes" id="UP000430272"/>
    </source>
</evidence>
<evidence type="ECO:0000259" key="4">
    <source>
        <dbReference type="Pfam" id="PF25917"/>
    </source>
</evidence>
<dbReference type="Gene3D" id="2.40.420.20">
    <property type="match status" value="1"/>
</dbReference>
<name>A0A844YBT9_9SPHN</name>
<feature type="domain" description="YknX-like C-terminal permuted SH3-like" evidence="6">
    <location>
        <begin position="330"/>
        <end position="396"/>
    </location>
</feature>
<comment type="caution">
    <text evidence="7">The sequence shown here is derived from an EMBL/GenBank/DDBJ whole genome shotgun (WGS) entry which is preliminary data.</text>
</comment>
<dbReference type="Gene3D" id="1.10.287.470">
    <property type="entry name" value="Helix hairpin bin"/>
    <property type="match status" value="1"/>
</dbReference>
<dbReference type="GO" id="GO:0015562">
    <property type="term" value="F:efflux transmembrane transporter activity"/>
    <property type="evidence" value="ECO:0007669"/>
    <property type="project" value="TreeGrafter"/>
</dbReference>
<comment type="similarity">
    <text evidence="1">Belongs to the membrane fusion protein (MFP) (TC 8.A.1) family.</text>
</comment>
<protein>
    <submittedName>
        <fullName evidence="7">Efflux RND transporter periplasmic adaptor subunit</fullName>
    </submittedName>
</protein>
<evidence type="ECO:0000256" key="1">
    <source>
        <dbReference type="ARBA" id="ARBA00009477"/>
    </source>
</evidence>
<dbReference type="SUPFAM" id="SSF111369">
    <property type="entry name" value="HlyD-like secretion proteins"/>
    <property type="match status" value="1"/>
</dbReference>
<sequence>MNYETTVKGSDSRPYQGEGDAPLDDTIVDDTADKGKSRRTLILIVLLILVAIAGFFAWRSFGADSAPVADRDSQLPTVTVIAPGQTTVEGTITATGTLAARRETPVGVVGEGGRVVSVAVEAGDWVRQGQVLATIDRSVQNQQVRSGRAQIEVARSEANLAQANLDRALQLVERGFVSKADVDRLTATRDGAVARLRVAEAQVGELQARNDRLNIVAPAAGLVLDRNVEPGAVVGAGSGALFVLARGGEMEMLASVGETQLASIGPGAPATVTPTGSDRSFTGRVWQVSPVIDAQNRQGTVRIALSYAEGLRPGGFATAELQSGTVVAPVLPESAVLSDDEGAYVYVVDSDNIAQIRRVETGMVTPQGIVIDSGLTGRERIVLRAGGFLTEGESVRPQLAR</sequence>
<evidence type="ECO:0000256" key="3">
    <source>
        <dbReference type="SAM" id="Phobius"/>
    </source>
</evidence>
<dbReference type="AlphaFoldDB" id="A0A844YBT9"/>
<dbReference type="GO" id="GO:1990281">
    <property type="term" value="C:efflux pump complex"/>
    <property type="evidence" value="ECO:0007669"/>
    <property type="project" value="TreeGrafter"/>
</dbReference>
<keyword evidence="3" id="KW-1133">Transmembrane helix</keyword>
<dbReference type="InterPro" id="IPR058792">
    <property type="entry name" value="Beta-barrel_RND_2"/>
</dbReference>
<dbReference type="Gene3D" id="2.40.30.170">
    <property type="match status" value="1"/>
</dbReference>
<dbReference type="Pfam" id="PF25954">
    <property type="entry name" value="Beta-barrel_RND_2"/>
    <property type="match status" value="1"/>
</dbReference>
<keyword evidence="3" id="KW-0472">Membrane</keyword>
<dbReference type="EMBL" id="WTYD01000002">
    <property type="protein sequence ID" value="MXO54703.1"/>
    <property type="molecule type" value="Genomic_DNA"/>
</dbReference>
<dbReference type="PANTHER" id="PTHR30469">
    <property type="entry name" value="MULTIDRUG RESISTANCE PROTEIN MDTA"/>
    <property type="match status" value="1"/>
</dbReference>
<dbReference type="Proteomes" id="UP000430272">
    <property type="component" value="Unassembled WGS sequence"/>
</dbReference>
<dbReference type="InterPro" id="IPR058637">
    <property type="entry name" value="YknX-like_C"/>
</dbReference>
<dbReference type="Gene3D" id="2.40.50.100">
    <property type="match status" value="1"/>
</dbReference>
<feature type="region of interest" description="Disordered" evidence="2">
    <location>
        <begin position="1"/>
        <end position="29"/>
    </location>
</feature>